<dbReference type="EMBL" id="BANR01000019">
    <property type="protein sequence ID" value="GAC50021.1"/>
    <property type="molecule type" value="Genomic_DNA"/>
</dbReference>
<dbReference type="Proteomes" id="UP000010988">
    <property type="component" value="Unassembled WGS sequence"/>
</dbReference>
<dbReference type="Gene3D" id="3.40.50.620">
    <property type="entry name" value="HUPs"/>
    <property type="match status" value="1"/>
</dbReference>
<name>L7KNG0_9ACTN</name>
<dbReference type="eggNOG" id="ENOG5032D34">
    <property type="taxonomic scope" value="Bacteria"/>
</dbReference>
<dbReference type="STRING" id="1220583.GOACH_19_00250"/>
<dbReference type="Pfam" id="PF00582">
    <property type="entry name" value="Usp"/>
    <property type="match status" value="1"/>
</dbReference>
<gene>
    <name evidence="2" type="ORF">GOACH_19_00250</name>
</gene>
<keyword evidence="3" id="KW-1185">Reference proteome</keyword>
<dbReference type="InterPro" id="IPR006016">
    <property type="entry name" value="UspA"/>
</dbReference>
<accession>L7KNG0</accession>
<reference evidence="2 3" key="1">
    <citation type="submission" date="2012-12" db="EMBL/GenBank/DDBJ databases">
        <title>Whole genome shotgun sequence of Gordonia aichiensis NBRC 108223.</title>
        <authorList>
            <person name="Isaki-Nakamura S."/>
            <person name="Hosoyama A."/>
            <person name="Tsuchikane K."/>
            <person name="Ando Y."/>
            <person name="Baba S."/>
            <person name="Ohji S."/>
            <person name="Hamada M."/>
            <person name="Tamura T."/>
            <person name="Yamazoe A."/>
            <person name="Yamazaki S."/>
            <person name="Fujita N."/>
        </authorList>
    </citation>
    <scope>NUCLEOTIDE SEQUENCE [LARGE SCALE GENOMIC DNA]</scope>
    <source>
        <strain evidence="2 3">NBRC 108223</strain>
    </source>
</reference>
<evidence type="ECO:0000313" key="2">
    <source>
        <dbReference type="EMBL" id="GAC50021.1"/>
    </source>
</evidence>
<feature type="domain" description="UspA" evidence="1">
    <location>
        <begin position="67"/>
        <end position="188"/>
    </location>
</feature>
<dbReference type="SUPFAM" id="SSF52402">
    <property type="entry name" value="Adenine nucleotide alpha hydrolases-like"/>
    <property type="match status" value="1"/>
</dbReference>
<protein>
    <recommendedName>
        <fullName evidence="1">UspA domain-containing protein</fullName>
    </recommendedName>
</protein>
<evidence type="ECO:0000313" key="3">
    <source>
        <dbReference type="Proteomes" id="UP000010988"/>
    </source>
</evidence>
<evidence type="ECO:0000259" key="1">
    <source>
        <dbReference type="Pfam" id="PF00582"/>
    </source>
</evidence>
<proteinExistence type="predicted"/>
<dbReference type="InterPro" id="IPR014729">
    <property type="entry name" value="Rossmann-like_a/b/a_fold"/>
</dbReference>
<organism evidence="2 3">
    <name type="scientific">Gordonia aichiensis NBRC 108223</name>
    <dbReference type="NCBI Taxonomy" id="1220583"/>
    <lineage>
        <taxon>Bacteria</taxon>
        <taxon>Bacillati</taxon>
        <taxon>Actinomycetota</taxon>
        <taxon>Actinomycetes</taxon>
        <taxon>Mycobacteriales</taxon>
        <taxon>Gordoniaceae</taxon>
        <taxon>Gordonia</taxon>
    </lineage>
</organism>
<comment type="caution">
    <text evidence="2">The sequence shown here is derived from an EMBL/GenBank/DDBJ whole genome shotgun (WGS) entry which is preliminary data.</text>
</comment>
<sequence length="242" mass="25663">MTEYKDVHASDGARSTRTLRTLGVVMQRTLFGHHISHHQVATIPIRTGTGPSSDGRGHEMRPPAAPVIVGVCGTERSRWAVEYAARTIGADAPVYLVSAVCAARRDGYERSRRGSAEERRLRDALGAEGYLLTDLATIYEVQRHAREIARAAGALDVHGVVRSGGPAAVLTREARALGASVVVLGCGGTPTQLARKICATEGFRVVTVPRGIDACLLLTASSRRAPMGWHRATPGALPATAS</sequence>
<dbReference type="AlphaFoldDB" id="L7KNG0"/>